<comment type="similarity">
    <text evidence="3 10 13">Belongs to the IPP transferase family.</text>
</comment>
<proteinExistence type="inferred from homology"/>
<evidence type="ECO:0000256" key="8">
    <source>
        <dbReference type="ARBA" id="ARBA00022842"/>
    </source>
</evidence>
<keyword evidence="8 10" id="KW-0460">Magnesium</keyword>
<comment type="subunit">
    <text evidence="10">Monomer.</text>
</comment>
<evidence type="ECO:0000313" key="14">
    <source>
        <dbReference type="EMBL" id="ADD68530.1"/>
    </source>
</evidence>
<dbReference type="InParanoid" id="D4H0L7"/>
<dbReference type="FunCoup" id="D4H0L7">
    <property type="interactions" value="429"/>
</dbReference>
<evidence type="ECO:0000256" key="9">
    <source>
        <dbReference type="ARBA" id="ARBA00049563"/>
    </source>
</evidence>
<dbReference type="OrthoDB" id="9776390at2"/>
<evidence type="ECO:0000256" key="7">
    <source>
        <dbReference type="ARBA" id="ARBA00022840"/>
    </source>
</evidence>
<dbReference type="GO" id="GO:0005524">
    <property type="term" value="F:ATP binding"/>
    <property type="evidence" value="ECO:0007669"/>
    <property type="project" value="UniProtKB-UniRule"/>
</dbReference>
<dbReference type="InterPro" id="IPR027417">
    <property type="entry name" value="P-loop_NTPase"/>
</dbReference>
<evidence type="ECO:0000256" key="1">
    <source>
        <dbReference type="ARBA" id="ARBA00001946"/>
    </source>
</evidence>
<reference evidence="14 15" key="1">
    <citation type="journal article" date="2010" name="Stand. Genomic Sci.">
        <title>Complete genome sequence of Denitrovibrio acetiphilus type strain (N2460).</title>
        <authorList>
            <person name="Kiss H."/>
            <person name="Lang E."/>
            <person name="Lapidus A."/>
            <person name="Copeland A."/>
            <person name="Nolan M."/>
            <person name="Glavina Del Rio T."/>
            <person name="Chen F."/>
            <person name="Lucas S."/>
            <person name="Tice H."/>
            <person name="Cheng J.F."/>
            <person name="Han C."/>
            <person name="Goodwin L."/>
            <person name="Pitluck S."/>
            <person name="Liolios K."/>
            <person name="Pati A."/>
            <person name="Ivanova N."/>
            <person name="Mavromatis K."/>
            <person name="Chen A."/>
            <person name="Palaniappan K."/>
            <person name="Land M."/>
            <person name="Hauser L."/>
            <person name="Chang Y.J."/>
            <person name="Jeffries C.D."/>
            <person name="Detter J.C."/>
            <person name="Brettin T."/>
            <person name="Spring S."/>
            <person name="Rohde M."/>
            <person name="Goker M."/>
            <person name="Woyke T."/>
            <person name="Bristow J."/>
            <person name="Eisen J.A."/>
            <person name="Markowitz V."/>
            <person name="Hugenholtz P."/>
            <person name="Kyrpides N.C."/>
            <person name="Klenk H.P."/>
        </authorList>
    </citation>
    <scope>NUCLEOTIDE SEQUENCE [LARGE SCALE GENOMIC DNA]</scope>
    <source>
        <strain evidence="15">DSM 12809 / NBRC 114555 / N2460</strain>
    </source>
</reference>
<dbReference type="Pfam" id="PF01715">
    <property type="entry name" value="IPPT"/>
    <property type="match status" value="1"/>
</dbReference>
<comment type="function">
    <text evidence="2 10 12">Catalyzes the transfer of a dimethylallyl group onto the adenine at position 37 in tRNAs that read codons beginning with uridine, leading to the formation of N6-(dimethylallyl)adenosine (i(6)A).</text>
</comment>
<gene>
    <name evidence="10" type="primary">miaA</name>
    <name evidence="14" type="ordered locus">Dacet_1766</name>
</gene>
<organism evidence="14 15">
    <name type="scientific">Denitrovibrio acetiphilus (strain DSM 12809 / NBRC 114555 / N2460)</name>
    <dbReference type="NCBI Taxonomy" id="522772"/>
    <lineage>
        <taxon>Bacteria</taxon>
        <taxon>Pseudomonadati</taxon>
        <taxon>Deferribacterota</taxon>
        <taxon>Deferribacteres</taxon>
        <taxon>Deferribacterales</taxon>
        <taxon>Geovibrionaceae</taxon>
        <taxon>Denitrovibrio</taxon>
    </lineage>
</organism>
<dbReference type="PANTHER" id="PTHR11088:SF60">
    <property type="entry name" value="TRNA DIMETHYLALLYLTRANSFERASE"/>
    <property type="match status" value="1"/>
</dbReference>
<evidence type="ECO:0000313" key="15">
    <source>
        <dbReference type="Proteomes" id="UP000002012"/>
    </source>
</evidence>
<dbReference type="RefSeq" id="WP_013011041.1">
    <property type="nucleotide sequence ID" value="NC_013943.1"/>
</dbReference>
<dbReference type="InterPro" id="IPR018022">
    <property type="entry name" value="IPT"/>
</dbReference>
<keyword evidence="15" id="KW-1185">Reference proteome</keyword>
<keyword evidence="5 10" id="KW-0819">tRNA processing</keyword>
<feature type="binding site" evidence="10">
    <location>
        <begin position="10"/>
        <end position="15"/>
    </location>
    <ligand>
        <name>substrate</name>
    </ligand>
</feature>
<comment type="catalytic activity">
    <reaction evidence="9 10 11">
        <text>adenosine(37) in tRNA + dimethylallyl diphosphate = N(6)-dimethylallyladenosine(37) in tRNA + diphosphate</text>
        <dbReference type="Rhea" id="RHEA:26482"/>
        <dbReference type="Rhea" id="RHEA-COMP:10162"/>
        <dbReference type="Rhea" id="RHEA-COMP:10375"/>
        <dbReference type="ChEBI" id="CHEBI:33019"/>
        <dbReference type="ChEBI" id="CHEBI:57623"/>
        <dbReference type="ChEBI" id="CHEBI:74411"/>
        <dbReference type="ChEBI" id="CHEBI:74415"/>
        <dbReference type="EC" id="2.5.1.75"/>
    </reaction>
</comment>
<comment type="caution">
    <text evidence="10">Lacks conserved residue(s) required for the propagation of feature annotation.</text>
</comment>
<accession>D4H0L7</accession>
<evidence type="ECO:0000256" key="5">
    <source>
        <dbReference type="ARBA" id="ARBA00022694"/>
    </source>
</evidence>
<evidence type="ECO:0000256" key="6">
    <source>
        <dbReference type="ARBA" id="ARBA00022741"/>
    </source>
</evidence>
<dbReference type="EC" id="2.5.1.75" evidence="10"/>
<dbReference type="InterPro" id="IPR039657">
    <property type="entry name" value="Dimethylallyltransferase"/>
</dbReference>
<feature type="site" description="Interaction with substrate tRNA" evidence="10">
    <location>
        <position position="121"/>
    </location>
</feature>
<dbReference type="Gene3D" id="1.10.20.140">
    <property type="match status" value="1"/>
</dbReference>
<dbReference type="STRING" id="522772.Dacet_1766"/>
<dbReference type="SUPFAM" id="SSF52540">
    <property type="entry name" value="P-loop containing nucleoside triphosphate hydrolases"/>
    <property type="match status" value="1"/>
</dbReference>
<evidence type="ECO:0000256" key="4">
    <source>
        <dbReference type="ARBA" id="ARBA00022679"/>
    </source>
</evidence>
<dbReference type="Gene3D" id="3.40.50.300">
    <property type="entry name" value="P-loop containing nucleotide triphosphate hydrolases"/>
    <property type="match status" value="1"/>
</dbReference>
<dbReference type="GO" id="GO:0006400">
    <property type="term" value="P:tRNA modification"/>
    <property type="evidence" value="ECO:0007669"/>
    <property type="project" value="TreeGrafter"/>
</dbReference>
<evidence type="ECO:0000256" key="10">
    <source>
        <dbReference type="HAMAP-Rule" id="MF_00185"/>
    </source>
</evidence>
<keyword evidence="4 10" id="KW-0808">Transferase</keyword>
<keyword evidence="6 10" id="KW-0547">Nucleotide-binding</keyword>
<name>D4H0L7_DENA2</name>
<dbReference type="HAMAP" id="MF_00185">
    <property type="entry name" value="IPP_trans"/>
    <property type="match status" value="1"/>
</dbReference>
<keyword evidence="7 10" id="KW-0067">ATP-binding</keyword>
<protein>
    <recommendedName>
        <fullName evidence="10">tRNA dimethylallyltransferase</fullName>
        <ecNumber evidence="10">2.5.1.75</ecNumber>
    </recommendedName>
    <alternativeName>
        <fullName evidence="10">Dimethylallyl diphosphate:tRNA dimethylallyltransferase</fullName>
        <shortName evidence="10">DMAPP:tRNA dimethylallyltransferase</shortName>
        <shortName evidence="10">DMATase</shortName>
    </alternativeName>
    <alternativeName>
        <fullName evidence="10">Isopentenyl-diphosphate:tRNA isopentenyltransferase</fullName>
        <shortName evidence="10">IPP transferase</shortName>
        <shortName evidence="10">IPPT</shortName>
        <shortName evidence="10">IPTase</shortName>
    </alternativeName>
</protein>
<evidence type="ECO:0000256" key="2">
    <source>
        <dbReference type="ARBA" id="ARBA00003213"/>
    </source>
</evidence>
<dbReference type="Proteomes" id="UP000002012">
    <property type="component" value="Chromosome"/>
</dbReference>
<dbReference type="KEGG" id="dap:Dacet_1766"/>
<dbReference type="NCBIfam" id="TIGR00174">
    <property type="entry name" value="miaA"/>
    <property type="match status" value="1"/>
</dbReference>
<dbReference type="EMBL" id="CP001968">
    <property type="protein sequence ID" value="ADD68530.1"/>
    <property type="molecule type" value="Genomic_DNA"/>
</dbReference>
<dbReference type="PANTHER" id="PTHR11088">
    <property type="entry name" value="TRNA DIMETHYLALLYLTRANSFERASE"/>
    <property type="match status" value="1"/>
</dbReference>
<dbReference type="eggNOG" id="COG0324">
    <property type="taxonomic scope" value="Bacteria"/>
</dbReference>
<comment type="cofactor">
    <cofactor evidence="1 10">
        <name>Mg(2+)</name>
        <dbReference type="ChEBI" id="CHEBI:18420"/>
    </cofactor>
</comment>
<feature type="binding site" evidence="10">
    <location>
        <begin position="8"/>
        <end position="15"/>
    </location>
    <ligand>
        <name>ATP</name>
        <dbReference type="ChEBI" id="CHEBI:30616"/>
    </ligand>
</feature>
<sequence>MRIPVITGPTAAGKTAVVLGLAERYNIEIISADAYQVYKYMDIGTAKADSEELKKAPHHLIDIYTPDKTYSAGVFFEQAQKCIRDILGRGNIPVVAGGTGMYVETLQKGIFAGPDRDENIRRDIEDQMEQKGAEALYEELAGIDPVFAEKIKPADRARIMRGLELNRQLKMNVGDAQAEFHRNPDYDYAIFVLTEEREKIYNRINRRVDLMINSGWEKEVQKLLEMGYSEKLDSFKAIGYRDIAGCIRDKVSVDTVSEKIKTRTRNFAKRQLTWFRHMSEIKYVDLSDANELKRLDKFFFT</sequence>
<dbReference type="GO" id="GO:0052381">
    <property type="term" value="F:tRNA dimethylallyltransferase activity"/>
    <property type="evidence" value="ECO:0007669"/>
    <property type="project" value="UniProtKB-UniRule"/>
</dbReference>
<feature type="site" description="Interaction with substrate tRNA" evidence="10">
    <location>
        <position position="99"/>
    </location>
</feature>
<evidence type="ECO:0000256" key="13">
    <source>
        <dbReference type="RuleBase" id="RU003785"/>
    </source>
</evidence>
<dbReference type="PaxDb" id="522772-Dacet_1766"/>
<evidence type="ECO:0000256" key="12">
    <source>
        <dbReference type="RuleBase" id="RU003784"/>
    </source>
</evidence>
<dbReference type="HOGENOM" id="CLU_032616_0_1_0"/>
<evidence type="ECO:0000256" key="11">
    <source>
        <dbReference type="RuleBase" id="RU003783"/>
    </source>
</evidence>
<dbReference type="AlphaFoldDB" id="D4H0L7"/>
<evidence type="ECO:0000256" key="3">
    <source>
        <dbReference type="ARBA" id="ARBA00005842"/>
    </source>
</evidence>